<keyword evidence="12" id="KW-1185">Reference proteome</keyword>
<dbReference type="KEGG" id="dhe:111598850"/>
<keyword evidence="6" id="KW-0653">Protein transport</keyword>
<dbReference type="GO" id="GO:0006605">
    <property type="term" value="P:protein targeting"/>
    <property type="evidence" value="ECO:0007669"/>
    <property type="project" value="InterPro"/>
</dbReference>
<evidence type="ECO:0000256" key="3">
    <source>
        <dbReference type="ARBA" id="ARBA00022448"/>
    </source>
</evidence>
<dbReference type="GeneID" id="111598850"/>
<dbReference type="GO" id="GO:0006886">
    <property type="term" value="P:intracellular protein transport"/>
    <property type="evidence" value="ECO:0007669"/>
    <property type="project" value="InterPro"/>
</dbReference>
<evidence type="ECO:0000256" key="5">
    <source>
        <dbReference type="ARBA" id="ARBA00022787"/>
    </source>
</evidence>
<dbReference type="AlphaFoldDB" id="A0A6J1LWT3"/>
<evidence type="ECO:0000256" key="11">
    <source>
        <dbReference type="SAM" id="Phobius"/>
    </source>
</evidence>
<dbReference type="RefSeq" id="XP_023170053.1">
    <property type="nucleotide sequence ID" value="XM_023314285.1"/>
</dbReference>
<dbReference type="Proteomes" id="UP000504633">
    <property type="component" value="Unplaced"/>
</dbReference>
<proteinExistence type="inferred from homology"/>
<sequence>MSIRYLMLLSVGTVSAIILGYCMYFDRKRRLDPAYRRKVHERRQQAQIDVLKYRLTSGDNEWALNGSLLDTSDHTTLERCFLDEIKVGEQLISQGNMSDGLSHLASAIMMCAQPMPVLYTLKESLPDRIFMPLIMKLYELQSNYSNTTSSSSKDDSTSYPDFS</sequence>
<evidence type="ECO:0000256" key="9">
    <source>
        <dbReference type="ARBA" id="ARBA00023136"/>
    </source>
</evidence>
<evidence type="ECO:0000256" key="4">
    <source>
        <dbReference type="ARBA" id="ARBA00022692"/>
    </source>
</evidence>
<dbReference type="GO" id="GO:0005742">
    <property type="term" value="C:mitochondrial outer membrane translocase complex"/>
    <property type="evidence" value="ECO:0007669"/>
    <property type="project" value="UniProtKB-UniRule"/>
</dbReference>
<evidence type="ECO:0000256" key="10">
    <source>
        <dbReference type="PIRNR" id="PIRNR037707"/>
    </source>
</evidence>
<dbReference type="GO" id="GO:0008320">
    <property type="term" value="F:protein transmembrane transporter activity"/>
    <property type="evidence" value="ECO:0007669"/>
    <property type="project" value="TreeGrafter"/>
</dbReference>
<dbReference type="GO" id="GO:0030943">
    <property type="term" value="F:mitochondrion targeting sequence binding"/>
    <property type="evidence" value="ECO:0007669"/>
    <property type="project" value="TreeGrafter"/>
</dbReference>
<dbReference type="InterPro" id="IPR002056">
    <property type="entry name" value="MAS20"/>
</dbReference>
<dbReference type="PRINTS" id="PR00351">
    <property type="entry name" value="OM20RECEPTOR"/>
</dbReference>
<feature type="transmembrane region" description="Helical" evidence="11">
    <location>
        <begin position="6"/>
        <end position="25"/>
    </location>
</feature>
<keyword evidence="5 10" id="KW-1000">Mitochondrion outer membrane</keyword>
<dbReference type="Gene3D" id="1.20.960.10">
    <property type="entry name" value="Mitochondrial outer membrane translocase complex, subunit Tom20 domain"/>
    <property type="match status" value="1"/>
</dbReference>
<keyword evidence="8 10" id="KW-0496">Mitochondrion</keyword>
<gene>
    <name evidence="13" type="primary">LOC111598850</name>
</gene>
<evidence type="ECO:0000256" key="6">
    <source>
        <dbReference type="ARBA" id="ARBA00022927"/>
    </source>
</evidence>
<protein>
    <submittedName>
        <fullName evidence="13">Mitochondrial import receptor subunit TOM20 homolog</fullName>
    </submittedName>
</protein>
<evidence type="ECO:0000313" key="12">
    <source>
        <dbReference type="Proteomes" id="UP000504633"/>
    </source>
</evidence>
<comment type="subcellular location">
    <subcellularLocation>
        <location evidence="1">Mitochondrion outer membrane</location>
        <topology evidence="1">Single-pass membrane protein</topology>
    </subcellularLocation>
</comment>
<dbReference type="PANTHER" id="PTHR12430:SF0">
    <property type="entry name" value="TRANSLOCASE OF OUTER MITOCHONDRIAL MEMBRANE 20"/>
    <property type="match status" value="1"/>
</dbReference>
<dbReference type="SUPFAM" id="SSF47157">
    <property type="entry name" value="Mitochondrial import receptor subunit Tom20"/>
    <property type="match status" value="1"/>
</dbReference>
<evidence type="ECO:0000256" key="1">
    <source>
        <dbReference type="ARBA" id="ARBA00004572"/>
    </source>
</evidence>
<comment type="similarity">
    <text evidence="2 10">Belongs to the Tom20 family.</text>
</comment>
<dbReference type="PIRSF" id="PIRSF037707">
    <property type="entry name" value="MAS20_rcpt"/>
    <property type="match status" value="1"/>
</dbReference>
<keyword evidence="9 10" id="KW-0472">Membrane</keyword>
<dbReference type="GO" id="GO:0016031">
    <property type="term" value="P:tRNA import into mitochondrion"/>
    <property type="evidence" value="ECO:0007669"/>
    <property type="project" value="TreeGrafter"/>
</dbReference>
<accession>A0A6J1LWT3</accession>
<keyword evidence="4 11" id="KW-0812">Transmembrane</keyword>
<dbReference type="GO" id="GO:0030150">
    <property type="term" value="P:protein import into mitochondrial matrix"/>
    <property type="evidence" value="ECO:0007669"/>
    <property type="project" value="TreeGrafter"/>
</dbReference>
<reference evidence="13" key="1">
    <citation type="submission" date="2025-08" db="UniProtKB">
        <authorList>
            <consortium name="RefSeq"/>
        </authorList>
    </citation>
    <scope>IDENTIFICATION</scope>
    <source>
        <strain evidence="13">15085-1641.00</strain>
        <tissue evidence="13">Whole body</tissue>
    </source>
</reference>
<evidence type="ECO:0000256" key="8">
    <source>
        <dbReference type="ARBA" id="ARBA00023128"/>
    </source>
</evidence>
<evidence type="ECO:0000313" key="13">
    <source>
        <dbReference type="RefSeq" id="XP_023170053.1"/>
    </source>
</evidence>
<dbReference type="OrthoDB" id="2154253at2759"/>
<name>A0A6J1LWT3_DROHY</name>
<dbReference type="Pfam" id="PF02064">
    <property type="entry name" value="MAS20"/>
    <property type="match status" value="1"/>
</dbReference>
<dbReference type="PANTHER" id="PTHR12430">
    <property type="entry name" value="MITOCHONDRIAL IMPORT RECEPTOR SUBUNIT TOM20"/>
    <property type="match status" value="1"/>
</dbReference>
<keyword evidence="13" id="KW-0675">Receptor</keyword>
<dbReference type="OMA" id="AIMMCAQ"/>
<keyword evidence="7 11" id="KW-1133">Transmembrane helix</keyword>
<keyword evidence="3" id="KW-0813">Transport</keyword>
<organism evidence="12 13">
    <name type="scientific">Drosophila hydei</name>
    <name type="common">Fruit fly</name>
    <dbReference type="NCBI Taxonomy" id="7224"/>
    <lineage>
        <taxon>Eukaryota</taxon>
        <taxon>Metazoa</taxon>
        <taxon>Ecdysozoa</taxon>
        <taxon>Arthropoda</taxon>
        <taxon>Hexapoda</taxon>
        <taxon>Insecta</taxon>
        <taxon>Pterygota</taxon>
        <taxon>Neoptera</taxon>
        <taxon>Endopterygota</taxon>
        <taxon>Diptera</taxon>
        <taxon>Brachycera</taxon>
        <taxon>Muscomorpha</taxon>
        <taxon>Ephydroidea</taxon>
        <taxon>Drosophilidae</taxon>
        <taxon>Drosophila</taxon>
    </lineage>
</organism>
<evidence type="ECO:0000256" key="2">
    <source>
        <dbReference type="ARBA" id="ARBA00005792"/>
    </source>
</evidence>
<dbReference type="InterPro" id="IPR023392">
    <property type="entry name" value="Tom20_dom_sf"/>
</dbReference>
<evidence type="ECO:0000256" key="7">
    <source>
        <dbReference type="ARBA" id="ARBA00022989"/>
    </source>
</evidence>